<dbReference type="AlphaFoldDB" id="A0AA47NY71"/>
<keyword evidence="9" id="KW-0378">Hydrolase</keyword>
<comment type="catalytic activity">
    <reaction evidence="4">
        <text>Couples ATP hydrolysis with the unwinding of duplex DNA by translocating in the 3'-5' direction.</text>
        <dbReference type="EC" id="5.6.2.4"/>
    </reaction>
</comment>
<reference evidence="9" key="1">
    <citation type="journal article" date="2023" name="Front. Mar. Sci.">
        <title>A new Merluccius polli reference genome to investigate the effects of global change in West African waters.</title>
        <authorList>
            <person name="Mateo J.L."/>
            <person name="Blanco-Fernandez C."/>
            <person name="Garcia-Vazquez E."/>
            <person name="Machado-Schiaffino G."/>
        </authorList>
    </citation>
    <scope>NUCLEOTIDE SEQUENCE</scope>
    <source>
        <strain evidence="9">C29</strain>
        <tissue evidence="9">Fin</tissue>
    </source>
</reference>
<keyword evidence="2" id="KW-0238">DNA-binding</keyword>
<dbReference type="EC" id="5.6.2.4" evidence="5"/>
<feature type="domain" description="Helicase C-terminal" evidence="8">
    <location>
        <begin position="20"/>
        <end position="185"/>
    </location>
</feature>
<evidence type="ECO:0000313" key="10">
    <source>
        <dbReference type="Proteomes" id="UP001174136"/>
    </source>
</evidence>
<dbReference type="GO" id="GO:0009378">
    <property type="term" value="F:four-way junction helicase activity"/>
    <property type="evidence" value="ECO:0007669"/>
    <property type="project" value="TreeGrafter"/>
</dbReference>
<dbReference type="SMART" id="SM00490">
    <property type="entry name" value="HELICc"/>
    <property type="match status" value="1"/>
</dbReference>
<dbReference type="InterPro" id="IPR001650">
    <property type="entry name" value="Helicase_C-like"/>
</dbReference>
<evidence type="ECO:0000256" key="4">
    <source>
        <dbReference type="ARBA" id="ARBA00034617"/>
    </source>
</evidence>
<dbReference type="GO" id="GO:0003677">
    <property type="term" value="F:DNA binding"/>
    <property type="evidence" value="ECO:0007669"/>
    <property type="project" value="UniProtKB-KW"/>
</dbReference>
<evidence type="ECO:0000256" key="3">
    <source>
        <dbReference type="ARBA" id="ARBA00023235"/>
    </source>
</evidence>
<keyword evidence="9" id="KW-0067">ATP-binding</keyword>
<gene>
    <name evidence="9" type="primary">wrn_0</name>
    <name evidence="9" type="ORF">N1851_018628</name>
</gene>
<evidence type="ECO:0000259" key="8">
    <source>
        <dbReference type="PROSITE" id="PS51194"/>
    </source>
</evidence>
<organism evidence="9 10">
    <name type="scientific">Merluccius polli</name>
    <name type="common">Benguela hake</name>
    <name type="synonym">Merluccius cadenati</name>
    <dbReference type="NCBI Taxonomy" id="89951"/>
    <lineage>
        <taxon>Eukaryota</taxon>
        <taxon>Metazoa</taxon>
        <taxon>Chordata</taxon>
        <taxon>Craniata</taxon>
        <taxon>Vertebrata</taxon>
        <taxon>Euteleostomi</taxon>
        <taxon>Actinopterygii</taxon>
        <taxon>Neopterygii</taxon>
        <taxon>Teleostei</taxon>
        <taxon>Neoteleostei</taxon>
        <taxon>Acanthomorphata</taxon>
        <taxon>Zeiogadaria</taxon>
        <taxon>Gadariae</taxon>
        <taxon>Gadiformes</taxon>
        <taxon>Gadoidei</taxon>
        <taxon>Merlucciidae</taxon>
        <taxon>Merluccius</taxon>
    </lineage>
</organism>
<name>A0AA47NY71_MERPO</name>
<evidence type="ECO:0000256" key="1">
    <source>
        <dbReference type="ARBA" id="ARBA00005446"/>
    </source>
</evidence>
<comment type="similarity">
    <text evidence="1">Belongs to the helicase family. RecQ subfamily.</text>
</comment>
<feature type="compositionally biased region" description="Polar residues" evidence="7">
    <location>
        <begin position="341"/>
        <end position="352"/>
    </location>
</feature>
<dbReference type="GO" id="GO:0043138">
    <property type="term" value="F:3'-5' DNA helicase activity"/>
    <property type="evidence" value="ECO:0007669"/>
    <property type="project" value="UniProtKB-EC"/>
</dbReference>
<evidence type="ECO:0000256" key="6">
    <source>
        <dbReference type="ARBA" id="ARBA00044566"/>
    </source>
</evidence>
<keyword evidence="3" id="KW-0413">Isomerase</keyword>
<dbReference type="GO" id="GO:0005737">
    <property type="term" value="C:cytoplasm"/>
    <property type="evidence" value="ECO:0007669"/>
    <property type="project" value="TreeGrafter"/>
</dbReference>
<sequence>MEDQLKEAEKLGLKAMQLGKGDQEDIRSGRCQLVYGSPESWLLNKEWRVMLATKVFQENVLGIVVDEVHLTYKWGKAAGGEKAFRESFARLAELRSIVKQALGMGLNFPNISHVVMYGSPVDVEAMVQEVGRAGRDGSPAHAIIYKVKQYIRMDEGVKILLNKGITSCLRKELYSHFEHNTESVLPGHLCCSYCHSVCSCSSAGCDVAIPEYELINTQQYAHATVKSREVTEDQKKNIRDLLYRYKLSLVQNMHLYTNSSNCTGFSNELIDCVVERCTEIFDLPFIMDNLPVFSKRHGVNILRVLFDVFGDFECTEVDLPAEDIVVPDQDYTGYFDDDSEPNTSSQCSSLESGFSLLSAD</sequence>
<dbReference type="SUPFAM" id="SSF52540">
    <property type="entry name" value="P-loop containing nucleoside triphosphate hydrolases"/>
    <property type="match status" value="1"/>
</dbReference>
<keyword evidence="9" id="KW-0347">Helicase</keyword>
<dbReference type="PANTHER" id="PTHR13710">
    <property type="entry name" value="DNA HELICASE RECQ FAMILY MEMBER"/>
    <property type="match status" value="1"/>
</dbReference>
<dbReference type="PANTHER" id="PTHR13710:SF105">
    <property type="entry name" value="ATP-DEPENDENT DNA HELICASE Q1"/>
    <property type="match status" value="1"/>
</dbReference>
<evidence type="ECO:0000256" key="7">
    <source>
        <dbReference type="SAM" id="MobiDB-lite"/>
    </source>
</evidence>
<dbReference type="GO" id="GO:0005694">
    <property type="term" value="C:chromosome"/>
    <property type="evidence" value="ECO:0007669"/>
    <property type="project" value="TreeGrafter"/>
</dbReference>
<protein>
    <recommendedName>
        <fullName evidence="5">DNA 3'-5' helicase</fullName>
        <ecNumber evidence="5">5.6.2.4</ecNumber>
    </recommendedName>
    <alternativeName>
        <fullName evidence="6">DNA 3'-5' helicase Q1</fullName>
    </alternativeName>
</protein>
<dbReference type="EMBL" id="JAOPHQ010003424">
    <property type="protein sequence ID" value="KAK0143251.1"/>
    <property type="molecule type" value="Genomic_DNA"/>
</dbReference>
<keyword evidence="10" id="KW-1185">Reference proteome</keyword>
<dbReference type="PROSITE" id="PS51194">
    <property type="entry name" value="HELICASE_CTER"/>
    <property type="match status" value="1"/>
</dbReference>
<dbReference type="GO" id="GO:0000724">
    <property type="term" value="P:double-strand break repair via homologous recombination"/>
    <property type="evidence" value="ECO:0007669"/>
    <property type="project" value="TreeGrafter"/>
</dbReference>
<feature type="region of interest" description="Disordered" evidence="7">
    <location>
        <begin position="335"/>
        <end position="360"/>
    </location>
</feature>
<dbReference type="Proteomes" id="UP001174136">
    <property type="component" value="Unassembled WGS sequence"/>
</dbReference>
<keyword evidence="9" id="KW-0547">Nucleotide-binding</keyword>
<dbReference type="Pfam" id="PF00271">
    <property type="entry name" value="Helicase_C"/>
    <property type="match status" value="1"/>
</dbReference>
<dbReference type="Gene3D" id="3.40.50.300">
    <property type="entry name" value="P-loop containing nucleotide triphosphate hydrolases"/>
    <property type="match status" value="2"/>
</dbReference>
<evidence type="ECO:0000256" key="2">
    <source>
        <dbReference type="ARBA" id="ARBA00023125"/>
    </source>
</evidence>
<evidence type="ECO:0000256" key="5">
    <source>
        <dbReference type="ARBA" id="ARBA00034808"/>
    </source>
</evidence>
<evidence type="ECO:0000313" key="9">
    <source>
        <dbReference type="EMBL" id="KAK0143251.1"/>
    </source>
</evidence>
<proteinExistence type="inferred from homology"/>
<dbReference type="InterPro" id="IPR027417">
    <property type="entry name" value="P-loop_NTPase"/>
</dbReference>
<accession>A0AA47NY71</accession>
<comment type="caution">
    <text evidence="9">The sequence shown here is derived from an EMBL/GenBank/DDBJ whole genome shotgun (WGS) entry which is preliminary data.</text>
</comment>